<dbReference type="AlphaFoldDB" id="E8TFJ7"/>
<accession>E8TFJ7</accession>
<keyword evidence="2" id="KW-0808">Transferase</keyword>
<feature type="domain" description="Polysaccharide pyruvyl transferase" evidence="1">
    <location>
        <begin position="75"/>
        <end position="189"/>
    </location>
</feature>
<protein>
    <submittedName>
        <fullName evidence="2">ExoV putative pyruvyltransferase protein</fullName>
    </submittedName>
</protein>
<name>E8TFJ7_MESCW</name>
<dbReference type="OrthoDB" id="9803627at2"/>
<dbReference type="EMBL" id="CP002447">
    <property type="protein sequence ID" value="ADV14660.1"/>
    <property type="molecule type" value="Genomic_DNA"/>
</dbReference>
<organism evidence="2 3">
    <name type="scientific">Mesorhizobium ciceri biovar biserrulae (strain HAMBI 2942 / LMG 23838 / WSM1271)</name>
    <dbReference type="NCBI Taxonomy" id="765698"/>
    <lineage>
        <taxon>Bacteria</taxon>
        <taxon>Pseudomonadati</taxon>
        <taxon>Pseudomonadota</taxon>
        <taxon>Alphaproteobacteria</taxon>
        <taxon>Hyphomicrobiales</taxon>
        <taxon>Phyllobacteriaceae</taxon>
        <taxon>Mesorhizobium</taxon>
    </lineage>
</organism>
<evidence type="ECO:0000313" key="2">
    <source>
        <dbReference type="EMBL" id="ADV14660.1"/>
    </source>
</evidence>
<sequence length="313" mass="34514">MTPYHWESSHGNFGDDLNLWLWDFLLPGFREVRQQTMLVGVGTVLNSGLLPRGVHKLVVGSGWGYGTPPDISNSREWDLRCVRGPKTAERLGLAVERGIVDPAVMVAEMPEFQQLPKRYKKTFIPHWESAEHGMWQAVCEMAGLTYLDPRGDAKAVIRDIAQSELIIAESMHGAIIADAFRVPWIAVATSASINDFKWNDWAMSVGATYKPHVIPVSSRGEASAKGKPFWGVTPNGSLPKPVLVGPTPGRRPTRPERPQSLLRSMVKKFLAAPSAAGLFKASRREPQLSPDGSLDGLKSRLGEVLNGIRKDYL</sequence>
<dbReference type="KEGG" id="mci:Mesci_5566"/>
<dbReference type="Pfam" id="PF04230">
    <property type="entry name" value="PS_pyruv_trans"/>
    <property type="match status" value="1"/>
</dbReference>
<proteinExistence type="predicted"/>
<dbReference type="PATRIC" id="fig|765698.3.peg.6090"/>
<dbReference type="GO" id="GO:0016740">
    <property type="term" value="F:transferase activity"/>
    <property type="evidence" value="ECO:0007669"/>
    <property type="project" value="UniProtKB-KW"/>
</dbReference>
<gene>
    <name evidence="2" type="ordered locus">Mesci_5566</name>
</gene>
<dbReference type="eggNOG" id="COG2327">
    <property type="taxonomic scope" value="Bacteria"/>
</dbReference>
<dbReference type="RefSeq" id="WP_013533310.1">
    <property type="nucleotide sequence ID" value="NC_014923.1"/>
</dbReference>
<evidence type="ECO:0000259" key="1">
    <source>
        <dbReference type="Pfam" id="PF04230"/>
    </source>
</evidence>
<dbReference type="HOGENOM" id="CLU_064297_0_0_5"/>
<reference evidence="3" key="1">
    <citation type="submission" date="2011-01" db="EMBL/GenBank/DDBJ databases">
        <title>Complete sequence of chromosome of Mesorhizobium ciceri bv. biserrulae WSM1271.</title>
        <authorList>
            <person name="Lucas S."/>
            <person name="Copeland A."/>
            <person name="Lapidus A."/>
            <person name="Cheng J.-F."/>
            <person name="Goodwin L."/>
            <person name="Pitluck S."/>
            <person name="Teshima H."/>
            <person name="Detter J.C."/>
            <person name="Han C."/>
            <person name="Tapia R."/>
            <person name="Land M."/>
            <person name="Hauser L."/>
            <person name="Kyrpides N."/>
            <person name="Ivanova N."/>
            <person name="Nandasena K."/>
            <person name="Reeve W.G."/>
            <person name="Howieson J.G."/>
            <person name="O'Hara G."/>
            <person name="Tiwari R.P."/>
            <person name="Woyke T."/>
        </authorList>
    </citation>
    <scope>NUCLEOTIDE SEQUENCE [LARGE SCALE GENOMIC DNA]</scope>
    <source>
        <strain evidence="3">HAMBI 2942 / LMG 23838 / WSM1271</strain>
    </source>
</reference>
<evidence type="ECO:0000313" key="3">
    <source>
        <dbReference type="Proteomes" id="UP000007471"/>
    </source>
</evidence>
<dbReference type="InterPro" id="IPR007345">
    <property type="entry name" value="Polysacch_pyruvyl_Trfase"/>
</dbReference>
<dbReference type="Proteomes" id="UP000007471">
    <property type="component" value="Chromosome"/>
</dbReference>
<dbReference type="GeneID" id="90992887"/>
<dbReference type="STRING" id="765698.Mesci_5566"/>